<comment type="caution">
    <text evidence="2">The sequence shown here is derived from an EMBL/GenBank/DDBJ whole genome shotgun (WGS) entry which is preliminary data.</text>
</comment>
<reference evidence="2 3" key="1">
    <citation type="journal article" date="2016" name="ISME J.">
        <title>Chasing the elusive Euryarchaeota class WSA2: genomes reveal a uniquely fastidious methyl-reducing methanogen.</title>
        <authorList>
            <person name="Nobu M.K."/>
            <person name="Narihiro T."/>
            <person name="Kuroda K."/>
            <person name="Mei R."/>
            <person name="Liu W.T."/>
        </authorList>
    </citation>
    <scope>NUCLEOTIDE SEQUENCE [LARGE SCALE GENOMIC DNA]</scope>
    <source>
        <strain evidence="2">U1lsi0528_Bin089</strain>
    </source>
</reference>
<sequence>MNERYFFYAIAFSFIFVSAFVLLSFSEVKIQEDHFTKIYFNTKILEKNNEYGIKVNEGNITLNDSQYNVGDSFFINGKGYTIGMINNDSILLYNYTKKVNGLIFFEYTIENVEGSDKDYSYTILIDDKKILEGKESVRSNEKKILYNEIKFNEAGDHRLSILLNTGAEIHFNFSSVK</sequence>
<accession>A0A150JB36</accession>
<name>A0A150JB36_9EURY</name>
<dbReference type="AlphaFoldDB" id="A0A150JB36"/>
<keyword evidence="1" id="KW-1133">Transmembrane helix</keyword>
<keyword evidence="1" id="KW-0472">Membrane</keyword>
<dbReference type="Proteomes" id="UP000075578">
    <property type="component" value="Unassembled WGS sequence"/>
</dbReference>
<dbReference type="EMBL" id="LNGD01000001">
    <property type="protein sequence ID" value="KYC54447.1"/>
    <property type="molecule type" value="Genomic_DNA"/>
</dbReference>
<keyword evidence="1" id="KW-0812">Transmembrane</keyword>
<evidence type="ECO:0000313" key="3">
    <source>
        <dbReference type="Proteomes" id="UP000075578"/>
    </source>
</evidence>
<organism evidence="2 3">
    <name type="scientific">Candidatus Methanofastidiosum methylothiophilum</name>
    <dbReference type="NCBI Taxonomy" id="1705564"/>
    <lineage>
        <taxon>Archaea</taxon>
        <taxon>Methanobacteriati</taxon>
        <taxon>Methanobacteriota</taxon>
        <taxon>Stenosarchaea group</taxon>
        <taxon>Candidatus Methanofastidiosia</taxon>
        <taxon>Candidatus Methanofastidiosales</taxon>
        <taxon>Candidatus Methanofastidiosaceae</taxon>
        <taxon>Candidatus Methanofastidiosum</taxon>
    </lineage>
</organism>
<evidence type="ECO:0000313" key="2">
    <source>
        <dbReference type="EMBL" id="KYC54447.1"/>
    </source>
</evidence>
<gene>
    <name evidence="2" type="ORF">AMQ74_00052</name>
</gene>
<feature type="transmembrane region" description="Helical" evidence="1">
    <location>
        <begin position="6"/>
        <end position="25"/>
    </location>
</feature>
<protein>
    <submittedName>
        <fullName evidence="2">Uncharacterized protein</fullName>
    </submittedName>
</protein>
<proteinExistence type="predicted"/>
<evidence type="ECO:0000256" key="1">
    <source>
        <dbReference type="SAM" id="Phobius"/>
    </source>
</evidence>